<organism evidence="1 2">
    <name type="scientific">Populus tomentosa</name>
    <name type="common">Chinese white poplar</name>
    <dbReference type="NCBI Taxonomy" id="118781"/>
    <lineage>
        <taxon>Eukaryota</taxon>
        <taxon>Viridiplantae</taxon>
        <taxon>Streptophyta</taxon>
        <taxon>Embryophyta</taxon>
        <taxon>Tracheophyta</taxon>
        <taxon>Spermatophyta</taxon>
        <taxon>Magnoliopsida</taxon>
        <taxon>eudicotyledons</taxon>
        <taxon>Gunneridae</taxon>
        <taxon>Pentapetalae</taxon>
        <taxon>rosids</taxon>
        <taxon>fabids</taxon>
        <taxon>Malpighiales</taxon>
        <taxon>Salicaceae</taxon>
        <taxon>Saliceae</taxon>
        <taxon>Populus</taxon>
    </lineage>
</organism>
<dbReference type="Proteomes" id="UP000886885">
    <property type="component" value="Chromosome 19D"/>
</dbReference>
<reference evidence="1" key="1">
    <citation type="journal article" date="2020" name="bioRxiv">
        <title>Hybrid origin of Populus tomentosa Carr. identified through genome sequencing and phylogenomic analysis.</title>
        <authorList>
            <person name="An X."/>
            <person name="Gao K."/>
            <person name="Chen Z."/>
            <person name="Li J."/>
            <person name="Yang X."/>
            <person name="Yang X."/>
            <person name="Zhou J."/>
            <person name="Guo T."/>
            <person name="Zhao T."/>
            <person name="Huang S."/>
            <person name="Miao D."/>
            <person name="Khan W.U."/>
            <person name="Rao P."/>
            <person name="Ye M."/>
            <person name="Lei B."/>
            <person name="Liao W."/>
            <person name="Wang J."/>
            <person name="Ji L."/>
            <person name="Li Y."/>
            <person name="Guo B."/>
            <person name="Mustafa N.S."/>
            <person name="Li S."/>
            <person name="Yun Q."/>
            <person name="Keller S.R."/>
            <person name="Mao J."/>
            <person name="Zhang R."/>
            <person name="Strauss S.H."/>
        </authorList>
    </citation>
    <scope>NUCLEOTIDE SEQUENCE</scope>
    <source>
        <strain evidence="1">GM15</strain>
        <tissue evidence="1">Leaf</tissue>
    </source>
</reference>
<name>A0A8X7XQ12_POPTO</name>
<protein>
    <submittedName>
        <fullName evidence="1">Uncharacterized protein</fullName>
    </submittedName>
</protein>
<evidence type="ECO:0000313" key="2">
    <source>
        <dbReference type="Proteomes" id="UP000886885"/>
    </source>
</evidence>
<comment type="caution">
    <text evidence="1">The sequence shown here is derived from an EMBL/GenBank/DDBJ whole genome shotgun (WGS) entry which is preliminary data.</text>
</comment>
<accession>A0A8X7XQ12</accession>
<dbReference type="PROSITE" id="PS00283">
    <property type="entry name" value="SOYBEAN_KUNITZ"/>
    <property type="match status" value="1"/>
</dbReference>
<gene>
    <name evidence="1" type="ORF">POTOM_059455</name>
</gene>
<keyword evidence="2" id="KW-1185">Reference proteome</keyword>
<dbReference type="OrthoDB" id="10489020at2759"/>
<sequence>MTLFSEAVQASGDVIRDIDGDELFGGEKYYVVVVPSKTKTEFRIINNGWRFGNDYKLLAMFFSDFRFEMGYVGAEYSS</sequence>
<evidence type="ECO:0000313" key="1">
    <source>
        <dbReference type="EMBL" id="KAG6737923.1"/>
    </source>
</evidence>
<dbReference type="GO" id="GO:0004866">
    <property type="term" value="F:endopeptidase inhibitor activity"/>
    <property type="evidence" value="ECO:0007669"/>
    <property type="project" value="InterPro"/>
</dbReference>
<dbReference type="EMBL" id="JAAWWB010000038">
    <property type="protein sequence ID" value="KAG6737923.1"/>
    <property type="molecule type" value="Genomic_DNA"/>
</dbReference>
<proteinExistence type="predicted"/>
<dbReference type="InterPro" id="IPR002160">
    <property type="entry name" value="Prot_inh_Kunz-lg"/>
</dbReference>
<dbReference type="AlphaFoldDB" id="A0A8X7XQ12"/>